<proteinExistence type="predicted"/>
<name>A0A445EMA6_ARAHY</name>
<dbReference type="AlphaFoldDB" id="A0A445EMA6"/>
<comment type="caution">
    <text evidence="1">The sequence shown here is derived from an EMBL/GenBank/DDBJ whole genome shotgun (WGS) entry which is preliminary data.</text>
</comment>
<evidence type="ECO:0000313" key="1">
    <source>
        <dbReference type="EMBL" id="RYR76580.1"/>
    </source>
</evidence>
<organism evidence="1 2">
    <name type="scientific">Arachis hypogaea</name>
    <name type="common">Peanut</name>
    <dbReference type="NCBI Taxonomy" id="3818"/>
    <lineage>
        <taxon>Eukaryota</taxon>
        <taxon>Viridiplantae</taxon>
        <taxon>Streptophyta</taxon>
        <taxon>Embryophyta</taxon>
        <taxon>Tracheophyta</taxon>
        <taxon>Spermatophyta</taxon>
        <taxon>Magnoliopsida</taxon>
        <taxon>eudicotyledons</taxon>
        <taxon>Gunneridae</taxon>
        <taxon>Pentapetalae</taxon>
        <taxon>rosids</taxon>
        <taxon>fabids</taxon>
        <taxon>Fabales</taxon>
        <taxon>Fabaceae</taxon>
        <taxon>Papilionoideae</taxon>
        <taxon>50 kb inversion clade</taxon>
        <taxon>dalbergioids sensu lato</taxon>
        <taxon>Dalbergieae</taxon>
        <taxon>Pterocarpus clade</taxon>
        <taxon>Arachis</taxon>
    </lineage>
</organism>
<dbReference type="EMBL" id="SDMP01000001">
    <property type="protein sequence ID" value="RYR76580.1"/>
    <property type="molecule type" value="Genomic_DNA"/>
</dbReference>
<sequence length="112" mass="13468">MYADDDLFTVDSGESIGWIDFFNLSEEDVFHFNFAYVDIIFEFYQQYVKRHDFGARRSRSEKRGEVRIRQEFVCHRQEYHSPKFYSMPNRKKAVEGRDTVLMPCKDVTPHGR</sequence>
<dbReference type="Proteomes" id="UP000289738">
    <property type="component" value="Chromosome A01"/>
</dbReference>
<gene>
    <name evidence="1" type="ORF">Ahy_A01g001162</name>
</gene>
<evidence type="ECO:0008006" key="3">
    <source>
        <dbReference type="Google" id="ProtNLM"/>
    </source>
</evidence>
<protein>
    <recommendedName>
        <fullName evidence="3">FAR1 domain-containing protein</fullName>
    </recommendedName>
</protein>
<keyword evidence="2" id="KW-1185">Reference proteome</keyword>
<reference evidence="1 2" key="1">
    <citation type="submission" date="2019-01" db="EMBL/GenBank/DDBJ databases">
        <title>Sequencing of cultivated peanut Arachis hypogaea provides insights into genome evolution and oil improvement.</title>
        <authorList>
            <person name="Chen X."/>
        </authorList>
    </citation>
    <scope>NUCLEOTIDE SEQUENCE [LARGE SCALE GENOMIC DNA]</scope>
    <source>
        <strain evidence="2">cv. Fuhuasheng</strain>
        <tissue evidence="1">Leaves</tissue>
    </source>
</reference>
<accession>A0A445EMA6</accession>
<evidence type="ECO:0000313" key="2">
    <source>
        <dbReference type="Proteomes" id="UP000289738"/>
    </source>
</evidence>